<dbReference type="Pfam" id="PF08668">
    <property type="entry name" value="HDOD"/>
    <property type="match status" value="1"/>
</dbReference>
<dbReference type="AlphaFoldDB" id="A0A5C6AJH6"/>
<evidence type="ECO:0000313" key="3">
    <source>
        <dbReference type="EMBL" id="TWT99799.1"/>
    </source>
</evidence>
<evidence type="ECO:0000259" key="2">
    <source>
        <dbReference type="PROSITE" id="PS51833"/>
    </source>
</evidence>
<dbReference type="EMBL" id="SJPR01000001">
    <property type="protein sequence ID" value="TWT99799.1"/>
    <property type="molecule type" value="Genomic_DNA"/>
</dbReference>
<feature type="domain" description="HDOD" evidence="2">
    <location>
        <begin position="19"/>
        <end position="219"/>
    </location>
</feature>
<dbReference type="PANTHER" id="PTHR33525">
    <property type="match status" value="1"/>
</dbReference>
<accession>A0A5C6AJH6</accession>
<organism evidence="3 4">
    <name type="scientific">Botrimarina colliarenosi</name>
    <dbReference type="NCBI Taxonomy" id="2528001"/>
    <lineage>
        <taxon>Bacteria</taxon>
        <taxon>Pseudomonadati</taxon>
        <taxon>Planctomycetota</taxon>
        <taxon>Planctomycetia</taxon>
        <taxon>Pirellulales</taxon>
        <taxon>Lacipirellulaceae</taxon>
        <taxon>Botrimarina</taxon>
    </lineage>
</organism>
<dbReference type="PROSITE" id="PS51833">
    <property type="entry name" value="HDOD"/>
    <property type="match status" value="1"/>
</dbReference>
<evidence type="ECO:0000313" key="4">
    <source>
        <dbReference type="Proteomes" id="UP000317421"/>
    </source>
</evidence>
<dbReference type="Proteomes" id="UP000317421">
    <property type="component" value="Unassembled WGS sequence"/>
</dbReference>
<reference evidence="3 4" key="1">
    <citation type="submission" date="2019-02" db="EMBL/GenBank/DDBJ databases">
        <title>Deep-cultivation of Planctomycetes and their phenomic and genomic characterization uncovers novel biology.</title>
        <authorList>
            <person name="Wiegand S."/>
            <person name="Jogler M."/>
            <person name="Boedeker C."/>
            <person name="Pinto D."/>
            <person name="Vollmers J."/>
            <person name="Rivas-Marin E."/>
            <person name="Kohn T."/>
            <person name="Peeters S.H."/>
            <person name="Heuer A."/>
            <person name="Rast P."/>
            <person name="Oberbeckmann S."/>
            <person name="Bunk B."/>
            <person name="Jeske O."/>
            <person name="Meyerdierks A."/>
            <person name="Storesund J.E."/>
            <person name="Kallscheuer N."/>
            <person name="Luecker S."/>
            <person name="Lage O.M."/>
            <person name="Pohl T."/>
            <person name="Merkel B.J."/>
            <person name="Hornburger P."/>
            <person name="Mueller R.-W."/>
            <person name="Bruemmer F."/>
            <person name="Labrenz M."/>
            <person name="Spormann A.M."/>
            <person name="Op Den Camp H."/>
            <person name="Overmann J."/>
            <person name="Amann R."/>
            <person name="Jetten M.S.M."/>
            <person name="Mascher T."/>
            <person name="Medema M.H."/>
            <person name="Devos D.P."/>
            <person name="Kaster A.-K."/>
            <person name="Ovreas L."/>
            <person name="Rohde M."/>
            <person name="Galperin M.Y."/>
            <person name="Jogler C."/>
        </authorList>
    </citation>
    <scope>NUCLEOTIDE SEQUENCE [LARGE SCALE GENOMIC DNA]</scope>
    <source>
        <strain evidence="3 4">Pla108</strain>
    </source>
</reference>
<dbReference type="Gene3D" id="1.10.3210.10">
    <property type="entry name" value="Hypothetical protein af1432"/>
    <property type="match status" value="1"/>
</dbReference>
<name>A0A5C6AJH6_9BACT</name>
<dbReference type="RefSeq" id="WP_146443104.1">
    <property type="nucleotide sequence ID" value="NZ_SJPR01000001.1"/>
</dbReference>
<dbReference type="InterPro" id="IPR013976">
    <property type="entry name" value="HDOD"/>
</dbReference>
<dbReference type="OrthoDB" id="243535at2"/>
<comment type="caution">
    <text evidence="3">The sequence shown here is derived from an EMBL/GenBank/DDBJ whole genome shotgun (WGS) entry which is preliminary data.</text>
</comment>
<feature type="compositionally biased region" description="Basic and acidic residues" evidence="1">
    <location>
        <begin position="363"/>
        <end position="372"/>
    </location>
</feature>
<sequence>MPPAETPTLAAIADRAGKLHSPPAVAMEVLRLTDEPQIDARALCRCIEGDPALASKLLRVVNSSLYGLPQEVASLSQAIALLGVKPLKLLVLGFSLPEGIAEGLTGGALQRYWTETLTTAAAARRFAVAGWGRLGDEALAAGLMQGVGQLVLLSQLGDEYASLIDAVASSKPRGGQRPTLAAIETQSLGFEHRELSAEMLRRWNLPLSIAEAINQQAGDNNLDHLTGDTACLAQSLRLANLLTQILLRRDLSMLSTLLTCGQNYGDLTLKQINTIVGTLQGEAAQLGEAMAAPLSDGGDYQQTLIDAHARLSLLSEESAVRMIGDPRDGAEIDEDEQLCRDLLLETRRLAAAMRVMLAGGLEPRSDEPHAEPHQPASVRQPLSTSADPLLRPRSWLLERIDAAILRARESRSGLTLSILKVSPSKPHAEASVLAFRDWVAASPWASDLTHATWAPTTRDQATVWLPGIDRLEANRLWSAVAIELTRTTPVRLDVGIAGVAHPTPSFDSEPLLAAAERCLAGAVSAAGPTVKSIEVF</sequence>
<keyword evidence="4" id="KW-1185">Reference proteome</keyword>
<feature type="region of interest" description="Disordered" evidence="1">
    <location>
        <begin position="362"/>
        <end position="385"/>
    </location>
</feature>
<gene>
    <name evidence="3" type="ORF">Pla108_07420</name>
</gene>
<dbReference type="InterPro" id="IPR052340">
    <property type="entry name" value="RNase_Y/CdgJ"/>
</dbReference>
<protein>
    <submittedName>
        <fullName evidence="3">HDOD domain protein</fullName>
    </submittedName>
</protein>
<evidence type="ECO:0000256" key="1">
    <source>
        <dbReference type="SAM" id="MobiDB-lite"/>
    </source>
</evidence>
<dbReference type="PANTHER" id="PTHR33525:SF3">
    <property type="entry name" value="RIBONUCLEASE Y"/>
    <property type="match status" value="1"/>
</dbReference>
<proteinExistence type="predicted"/>
<dbReference type="SUPFAM" id="SSF109604">
    <property type="entry name" value="HD-domain/PDEase-like"/>
    <property type="match status" value="1"/>
</dbReference>